<sequence length="245" mass="27322">MRLQFMGSGDAFGSGGRFNTCFHVTGDRSNFLIDCGASSLIALKAKEVAINSIRTIFITHFHADHFGGIPFLILDAQFFSKRRGPLTIAGPRGLAEWYQRAMETAFPGSSTTKLRFELSLVELEPMVMTTVDGVTVRPFSVNHGVPGGPFHAYRFEVEGRSIAYTGDTEWTDNLIEAGAGVDLLIAEAYFFEKKIKLHLDYQTLAERLPLIKPKRLVLTHMSEDMLSRKRLIDCEMADDGKIIDL</sequence>
<dbReference type="AlphaFoldDB" id="A0A831RMI1"/>
<dbReference type="SUPFAM" id="SSF56281">
    <property type="entry name" value="Metallo-hydrolase/oxidoreductase"/>
    <property type="match status" value="1"/>
</dbReference>
<dbReference type="PANTHER" id="PTHR46018">
    <property type="entry name" value="ZINC PHOSPHODIESTERASE ELAC PROTEIN 1"/>
    <property type="match status" value="1"/>
</dbReference>
<dbReference type="CDD" id="cd07740">
    <property type="entry name" value="metallo-hydrolase-like_MBL-fold"/>
    <property type="match status" value="1"/>
</dbReference>
<accession>A0A831RMI1</accession>
<reference evidence="2" key="1">
    <citation type="journal article" date="2020" name="mSystems">
        <title>Genome- and Community-Level Interaction Insights into Carbon Utilization and Element Cycling Functions of Hydrothermarchaeota in Hydrothermal Sediment.</title>
        <authorList>
            <person name="Zhou Z."/>
            <person name="Liu Y."/>
            <person name="Xu W."/>
            <person name="Pan J."/>
            <person name="Luo Z.H."/>
            <person name="Li M."/>
        </authorList>
    </citation>
    <scope>NUCLEOTIDE SEQUENCE [LARGE SCALE GENOMIC DNA]</scope>
    <source>
        <strain evidence="2">HyVt-443</strain>
    </source>
</reference>
<comment type="caution">
    <text evidence="2">The sequence shown here is derived from an EMBL/GenBank/DDBJ whole genome shotgun (WGS) entry which is preliminary data.</text>
</comment>
<dbReference type="Pfam" id="PF23023">
    <property type="entry name" value="Anti-Pycsar_Apyc1"/>
    <property type="match status" value="1"/>
</dbReference>
<dbReference type="GO" id="GO:0042781">
    <property type="term" value="F:3'-tRNA processing endoribonuclease activity"/>
    <property type="evidence" value="ECO:0007669"/>
    <property type="project" value="TreeGrafter"/>
</dbReference>
<dbReference type="InterPro" id="IPR001279">
    <property type="entry name" value="Metallo-B-lactamas"/>
</dbReference>
<evidence type="ECO:0000313" key="2">
    <source>
        <dbReference type="EMBL" id="HEB97403.1"/>
    </source>
</evidence>
<dbReference type="EMBL" id="DRKP01000165">
    <property type="protein sequence ID" value="HEB97403.1"/>
    <property type="molecule type" value="Genomic_DNA"/>
</dbReference>
<proteinExistence type="predicted"/>
<evidence type="ECO:0000259" key="1">
    <source>
        <dbReference type="SMART" id="SM00849"/>
    </source>
</evidence>
<gene>
    <name evidence="2" type="ORF">ENI96_13355</name>
</gene>
<dbReference type="PANTHER" id="PTHR46018:SF7">
    <property type="entry name" value="RIBONUCLEASE Z"/>
    <property type="match status" value="1"/>
</dbReference>
<dbReference type="SMART" id="SM00849">
    <property type="entry name" value="Lactamase_B"/>
    <property type="match status" value="1"/>
</dbReference>
<protein>
    <submittedName>
        <fullName evidence="2">MBL fold metallo-hydrolase</fullName>
    </submittedName>
</protein>
<dbReference type="InterPro" id="IPR036866">
    <property type="entry name" value="RibonucZ/Hydroxyglut_hydro"/>
</dbReference>
<organism evidence="2">
    <name type="scientific">Sedimenticola thiotaurini</name>
    <dbReference type="NCBI Taxonomy" id="1543721"/>
    <lineage>
        <taxon>Bacteria</taxon>
        <taxon>Pseudomonadati</taxon>
        <taxon>Pseudomonadota</taxon>
        <taxon>Gammaproteobacteria</taxon>
        <taxon>Chromatiales</taxon>
        <taxon>Sedimenticolaceae</taxon>
        <taxon>Sedimenticola</taxon>
    </lineage>
</organism>
<name>A0A831RMI1_9GAMM</name>
<feature type="domain" description="Metallo-beta-lactamase" evidence="1">
    <location>
        <begin position="18"/>
        <end position="220"/>
    </location>
</feature>
<dbReference type="Proteomes" id="UP000886251">
    <property type="component" value="Unassembled WGS sequence"/>
</dbReference>
<dbReference type="Gene3D" id="3.60.15.10">
    <property type="entry name" value="Ribonuclease Z/Hydroxyacylglutathione hydrolase-like"/>
    <property type="match status" value="1"/>
</dbReference>